<dbReference type="InParanoid" id="A0A067PIY1"/>
<dbReference type="OrthoDB" id="1470350at2759"/>
<dbReference type="AlphaFoldDB" id="A0A067PIY1"/>
<dbReference type="EMBL" id="KL197753">
    <property type="protein sequence ID" value="KDQ50947.1"/>
    <property type="molecule type" value="Genomic_DNA"/>
</dbReference>
<gene>
    <name evidence="1" type="ORF">JAAARDRAFT_50998</name>
</gene>
<dbReference type="STRING" id="933084.A0A067PIY1"/>
<accession>A0A067PIY1</accession>
<organism evidence="1 2">
    <name type="scientific">Jaapia argillacea MUCL 33604</name>
    <dbReference type="NCBI Taxonomy" id="933084"/>
    <lineage>
        <taxon>Eukaryota</taxon>
        <taxon>Fungi</taxon>
        <taxon>Dikarya</taxon>
        <taxon>Basidiomycota</taxon>
        <taxon>Agaricomycotina</taxon>
        <taxon>Agaricomycetes</taxon>
        <taxon>Agaricomycetidae</taxon>
        <taxon>Jaapiales</taxon>
        <taxon>Jaapiaceae</taxon>
        <taxon>Jaapia</taxon>
    </lineage>
</organism>
<reference evidence="2" key="1">
    <citation type="journal article" date="2014" name="Proc. Natl. Acad. Sci. U.S.A.">
        <title>Extensive sampling of basidiomycete genomes demonstrates inadequacy of the white-rot/brown-rot paradigm for wood decay fungi.</title>
        <authorList>
            <person name="Riley R."/>
            <person name="Salamov A.A."/>
            <person name="Brown D.W."/>
            <person name="Nagy L.G."/>
            <person name="Floudas D."/>
            <person name="Held B.W."/>
            <person name="Levasseur A."/>
            <person name="Lombard V."/>
            <person name="Morin E."/>
            <person name="Otillar R."/>
            <person name="Lindquist E.A."/>
            <person name="Sun H."/>
            <person name="LaButti K.M."/>
            <person name="Schmutz J."/>
            <person name="Jabbour D."/>
            <person name="Luo H."/>
            <person name="Baker S.E."/>
            <person name="Pisabarro A.G."/>
            <person name="Walton J.D."/>
            <person name="Blanchette R.A."/>
            <person name="Henrissat B."/>
            <person name="Martin F."/>
            <person name="Cullen D."/>
            <person name="Hibbett D.S."/>
            <person name="Grigoriev I.V."/>
        </authorList>
    </citation>
    <scope>NUCLEOTIDE SEQUENCE [LARGE SCALE GENOMIC DNA]</scope>
    <source>
        <strain evidence="2">MUCL 33604</strain>
    </source>
</reference>
<keyword evidence="2" id="KW-1185">Reference proteome</keyword>
<protein>
    <submittedName>
        <fullName evidence="1">Uncharacterized protein</fullName>
    </submittedName>
</protein>
<evidence type="ECO:0000313" key="1">
    <source>
        <dbReference type="EMBL" id="KDQ50947.1"/>
    </source>
</evidence>
<name>A0A067PIY1_9AGAM</name>
<evidence type="ECO:0000313" key="2">
    <source>
        <dbReference type="Proteomes" id="UP000027265"/>
    </source>
</evidence>
<proteinExistence type="predicted"/>
<dbReference type="HOGENOM" id="CLU_1204935_0_0_1"/>
<sequence>MALYQGPDIFSSTTARVVLTDPKAVAHFLESIMRISVLPVSGGKLGQIKALLPTFSNTAIKKLTGAFFDSTYKLKDASDAILELTPTDEAIVEVGGNVSPSNMMVSKSSLIRDEPSFHDFESLHGKHSTVADIFDCFSKIKPSIIQILSLILVPTFPSLMNLSLPRPSRERIAPIRIFINLTEGSLLIDEEGGWAPRDGSIIAIYFSNTYCKQKVICDVERGRLTALERR</sequence>
<dbReference type="Proteomes" id="UP000027265">
    <property type="component" value="Unassembled WGS sequence"/>
</dbReference>